<dbReference type="InterPro" id="IPR036196">
    <property type="entry name" value="Ptyr_pPase_sf"/>
</dbReference>
<protein>
    <submittedName>
        <fullName evidence="1">Arsenate reductase</fullName>
    </submittedName>
</protein>
<organism evidence="1 2">
    <name type="scientific">Winogradskyella epiphytica</name>
    <dbReference type="NCBI Taxonomy" id="262005"/>
    <lineage>
        <taxon>Bacteria</taxon>
        <taxon>Pseudomonadati</taxon>
        <taxon>Bacteroidota</taxon>
        <taxon>Flavobacteriia</taxon>
        <taxon>Flavobacteriales</taxon>
        <taxon>Flavobacteriaceae</taxon>
        <taxon>Winogradskyella</taxon>
    </lineage>
</organism>
<dbReference type="Proteomes" id="UP000248054">
    <property type="component" value="Unassembled WGS sequence"/>
</dbReference>
<dbReference type="Gene3D" id="3.40.50.2300">
    <property type="match status" value="1"/>
</dbReference>
<sequence>MVFKPIETEINQLNHDAISTERKTTLQPLIDYIQRKKDNHQVVNLNFICTHNSRRSHLSQVWAQTMASFFNIPKVYCYSGGTETTALFPVVADTLEGSGFKIDRLSKEENPICSIKFSRNSHPIIGFSKTFDADFNPQSDFAAIMTCSSADEACPQIFGAEQRIPITYEDPKTFDQTPLQLERYKERSLQIATEMKYVFSKLNNT</sequence>
<dbReference type="AlphaFoldDB" id="A0A2V4XGJ9"/>
<reference evidence="1 2" key="1">
    <citation type="submission" date="2018-06" db="EMBL/GenBank/DDBJ databases">
        <title>Genomic Encyclopedia of Type Strains, Phase III (KMG-III): the genomes of soil and plant-associated and newly described type strains.</title>
        <authorList>
            <person name="Whitman W."/>
        </authorList>
    </citation>
    <scope>NUCLEOTIDE SEQUENCE [LARGE SCALE GENOMIC DNA]</scope>
    <source>
        <strain evidence="1 2">CECT 7945</strain>
    </source>
</reference>
<name>A0A2V4XGJ9_9FLAO</name>
<dbReference type="OrthoDB" id="9793058at2"/>
<dbReference type="SUPFAM" id="SSF52788">
    <property type="entry name" value="Phosphotyrosine protein phosphatases I"/>
    <property type="match status" value="1"/>
</dbReference>
<accession>A0A2V4XGJ9</accession>
<dbReference type="PANTHER" id="PTHR43428">
    <property type="entry name" value="ARSENATE REDUCTASE"/>
    <property type="match status" value="1"/>
</dbReference>
<comment type="caution">
    <text evidence="1">The sequence shown here is derived from an EMBL/GenBank/DDBJ whole genome shotgun (WGS) entry which is preliminary data.</text>
</comment>
<dbReference type="PANTHER" id="PTHR43428:SF1">
    <property type="entry name" value="ARSENATE REDUCTASE"/>
    <property type="match status" value="1"/>
</dbReference>
<keyword evidence="2" id="KW-1185">Reference proteome</keyword>
<gene>
    <name evidence="1" type="ORF">DFQ11_10646</name>
</gene>
<evidence type="ECO:0000313" key="1">
    <source>
        <dbReference type="EMBL" id="PYE80248.1"/>
    </source>
</evidence>
<dbReference type="RefSeq" id="WP_110476118.1">
    <property type="nucleotide sequence ID" value="NZ_BMWQ01000006.1"/>
</dbReference>
<proteinExistence type="predicted"/>
<dbReference type="EMBL" id="QJTD01000006">
    <property type="protein sequence ID" value="PYE80248.1"/>
    <property type="molecule type" value="Genomic_DNA"/>
</dbReference>
<evidence type="ECO:0000313" key="2">
    <source>
        <dbReference type="Proteomes" id="UP000248054"/>
    </source>
</evidence>